<evidence type="ECO:0000259" key="3">
    <source>
        <dbReference type="Pfam" id="PF01796"/>
    </source>
</evidence>
<dbReference type="PANTHER" id="PTHR34069">
    <property type="entry name" value="3-OXOACYL-[ACYL-CARRIER-PROTEIN] SYNTHASE 3"/>
    <property type="match status" value="1"/>
</dbReference>
<comment type="caution">
    <text evidence="6">The sequence shown here is derived from an EMBL/GenBank/DDBJ whole genome shotgun (WGS) entry which is preliminary data.</text>
</comment>
<evidence type="ECO:0000313" key="6">
    <source>
        <dbReference type="EMBL" id="MBB4660647.1"/>
    </source>
</evidence>
<dbReference type="Gene3D" id="3.40.47.10">
    <property type="match status" value="2"/>
</dbReference>
<keyword evidence="1" id="KW-0808">Transferase</keyword>
<feature type="domain" description="ChsH2 C-terminal OB-fold" evidence="3">
    <location>
        <begin position="393"/>
        <end position="448"/>
    </location>
</feature>
<dbReference type="SUPFAM" id="SSF50249">
    <property type="entry name" value="Nucleic acid-binding proteins"/>
    <property type="match status" value="1"/>
</dbReference>
<dbReference type="EMBL" id="JACHNU010000001">
    <property type="protein sequence ID" value="MBB4660647.1"/>
    <property type="molecule type" value="Genomic_DNA"/>
</dbReference>
<dbReference type="Pfam" id="PF12172">
    <property type="entry name" value="zf-ChsH2"/>
    <property type="match status" value="1"/>
</dbReference>
<dbReference type="InterPro" id="IPR016039">
    <property type="entry name" value="Thiolase-like"/>
</dbReference>
<dbReference type="SUPFAM" id="SSF53901">
    <property type="entry name" value="Thiolase-like"/>
    <property type="match status" value="2"/>
</dbReference>
<dbReference type="GO" id="GO:0044550">
    <property type="term" value="P:secondary metabolite biosynthetic process"/>
    <property type="evidence" value="ECO:0007669"/>
    <property type="project" value="TreeGrafter"/>
</dbReference>
<evidence type="ECO:0000259" key="4">
    <source>
        <dbReference type="Pfam" id="PF08541"/>
    </source>
</evidence>
<dbReference type="AlphaFoldDB" id="A0A840I715"/>
<dbReference type="InterPro" id="IPR002878">
    <property type="entry name" value="ChsH2_C"/>
</dbReference>
<name>A0A840I715_9ACTN</name>
<evidence type="ECO:0000256" key="2">
    <source>
        <dbReference type="ARBA" id="ARBA00023315"/>
    </source>
</evidence>
<dbReference type="RefSeq" id="WP_183338153.1">
    <property type="nucleotide sequence ID" value="NZ_JACHNU010000001.1"/>
</dbReference>
<proteinExistence type="predicted"/>
<dbReference type="GO" id="GO:0016746">
    <property type="term" value="F:acyltransferase activity"/>
    <property type="evidence" value="ECO:0007669"/>
    <property type="project" value="UniProtKB-KW"/>
</dbReference>
<dbReference type="InterPro" id="IPR012340">
    <property type="entry name" value="NA-bd_OB-fold"/>
</dbReference>
<dbReference type="PANTHER" id="PTHR34069:SF3">
    <property type="entry name" value="ACYL-COA:ACYL-COA ALKYLTRANSFERASE"/>
    <property type="match status" value="1"/>
</dbReference>
<dbReference type="InterPro" id="IPR022002">
    <property type="entry name" value="ChsH2_Znr"/>
</dbReference>
<feature type="domain" description="Beta-ketoacyl-[acyl-carrier-protein] synthase III C-terminal" evidence="4">
    <location>
        <begin position="205"/>
        <end position="284"/>
    </location>
</feature>
<organism evidence="6 7">
    <name type="scientific">Conexibacter arvalis</name>
    <dbReference type="NCBI Taxonomy" id="912552"/>
    <lineage>
        <taxon>Bacteria</taxon>
        <taxon>Bacillati</taxon>
        <taxon>Actinomycetota</taxon>
        <taxon>Thermoleophilia</taxon>
        <taxon>Solirubrobacterales</taxon>
        <taxon>Conexibacteraceae</taxon>
        <taxon>Conexibacter</taxon>
    </lineage>
</organism>
<gene>
    <name evidence="6" type="ORF">BDZ31_000220</name>
</gene>
<reference evidence="6 7" key="1">
    <citation type="submission" date="2020-08" db="EMBL/GenBank/DDBJ databases">
        <title>Genomic Encyclopedia of Archaeal and Bacterial Type Strains, Phase II (KMG-II): from individual species to whole genera.</title>
        <authorList>
            <person name="Goeker M."/>
        </authorList>
    </citation>
    <scope>NUCLEOTIDE SEQUENCE [LARGE SCALE GENOMIC DNA]</scope>
    <source>
        <strain evidence="6 7">DSM 23288</strain>
    </source>
</reference>
<dbReference type="Pfam" id="PF01796">
    <property type="entry name" value="OB_ChsH2_C"/>
    <property type="match status" value="1"/>
</dbReference>
<dbReference type="Proteomes" id="UP000585272">
    <property type="component" value="Unassembled WGS sequence"/>
</dbReference>
<keyword evidence="7" id="KW-1185">Reference proteome</keyword>
<dbReference type="Pfam" id="PF08541">
    <property type="entry name" value="ACP_syn_III_C"/>
    <property type="match status" value="1"/>
</dbReference>
<keyword evidence="2" id="KW-0012">Acyltransferase</keyword>
<evidence type="ECO:0000313" key="7">
    <source>
        <dbReference type="Proteomes" id="UP000585272"/>
    </source>
</evidence>
<protein>
    <submittedName>
        <fullName evidence="6">3-hydroxy-3-methylglutaryl CoA synthase/uncharacterized OB-fold protein</fullName>
    </submittedName>
</protein>
<evidence type="ECO:0000259" key="5">
    <source>
        <dbReference type="Pfam" id="PF12172"/>
    </source>
</evidence>
<feature type="domain" description="ChsH2 rubredoxin-like zinc ribbon" evidence="5">
    <location>
        <begin position="358"/>
        <end position="379"/>
    </location>
</feature>
<evidence type="ECO:0000256" key="1">
    <source>
        <dbReference type="ARBA" id="ARBA00022679"/>
    </source>
</evidence>
<sequence length="470" mass="48788">MAGVISYGTHVPVHRLDAAAVRAAHGAGGGQGRRAVACFDEDTTTMGVEAARRALAGDLLAPSWIWFATSRPAYLEKTNAAAIHAALGLPRDVGATDVAGAVRSGAGALRAALQSPAPALAVLSDIRVGAPNGPDELGGGDGAAAFVATGGDEPVVAELIGSGAATEEHLDRWRLPEAAVPRRWEESFGAKISAGLAADATATALAAAGVAADDVRHLVVAAANPRARRAVARAAGVPAEALVDLAGEIGAAGAADAGLGLVAALDRAAAGETIVLLAVGDGVEALVFRATELLAERRAQAADPLARQLAAAREGLPYGRYLSWRGLIDVEPPRKAAPAPPAAPVAHRRRAWKFGIEATRCRACGTRQLPPQRVCHACRAVDRMDREPMREVRGRLVAHTVDRLAWSPSPPAVFGVVDFDGGGRAELELTETAPEDLVPGRRVALTFRVMATRDGQHNYFWKARPVMEED</sequence>
<accession>A0A840I715</accession>
<dbReference type="InterPro" id="IPR013747">
    <property type="entry name" value="ACP_syn_III_C"/>
</dbReference>